<proteinExistence type="predicted"/>
<evidence type="ECO:0000256" key="1">
    <source>
        <dbReference type="SAM" id="MobiDB-lite"/>
    </source>
</evidence>
<sequence>MNEDGLHTLDNSPEHSSHRTLSLGEKNEIFLQCTQTDNRGHPFGLGSLVEILNKRKRKESYVSPTSTVLDLQDQLRHKISEHKAENARRDEEH</sequence>
<gene>
    <name evidence="3" type="primary">LOC109130925</name>
</gene>
<feature type="compositionally biased region" description="Basic and acidic residues" evidence="1">
    <location>
        <begin position="1"/>
        <end position="17"/>
    </location>
</feature>
<feature type="region of interest" description="Disordered" evidence="1">
    <location>
        <begin position="1"/>
        <end position="23"/>
    </location>
</feature>
<reference evidence="3" key="2">
    <citation type="submission" date="2025-08" db="UniProtKB">
        <authorList>
            <consortium name="RefSeq"/>
        </authorList>
    </citation>
    <scope>IDENTIFICATION</scope>
    <source>
        <tissue evidence="3">Leaf</tissue>
    </source>
</reference>
<dbReference type="GeneID" id="109130925"/>
<protein>
    <submittedName>
        <fullName evidence="3">Uncharacterized protein LOC109130925</fullName>
    </submittedName>
</protein>
<evidence type="ECO:0000313" key="2">
    <source>
        <dbReference type="Proteomes" id="UP000694864"/>
    </source>
</evidence>
<dbReference type="RefSeq" id="XP_019096598.1">
    <property type="nucleotide sequence ID" value="XM_019241053.1"/>
</dbReference>
<evidence type="ECO:0000313" key="3">
    <source>
        <dbReference type="RefSeq" id="XP_019096598.1"/>
    </source>
</evidence>
<accession>A0ABM1RC60</accession>
<dbReference type="Proteomes" id="UP000694864">
    <property type="component" value="Chromosome 19"/>
</dbReference>
<name>A0ABM1RC60_CAMSA</name>
<keyword evidence="2" id="KW-1185">Reference proteome</keyword>
<reference evidence="2" key="1">
    <citation type="journal article" date="2014" name="Nat. Commun.">
        <title>The emerging biofuel crop Camelina sativa retains a highly undifferentiated hexaploid genome structure.</title>
        <authorList>
            <person name="Kagale S."/>
            <person name="Koh C."/>
            <person name="Nixon J."/>
            <person name="Bollina V."/>
            <person name="Clarke W.E."/>
            <person name="Tuteja R."/>
            <person name="Spillane C."/>
            <person name="Robinson S.J."/>
            <person name="Links M.G."/>
            <person name="Clarke C."/>
            <person name="Higgins E.E."/>
            <person name="Huebert T."/>
            <person name="Sharpe A.G."/>
            <person name="Parkin I.A."/>
        </authorList>
    </citation>
    <scope>NUCLEOTIDE SEQUENCE [LARGE SCALE GENOMIC DNA]</scope>
    <source>
        <strain evidence="2">cv. DH55</strain>
    </source>
</reference>
<organism evidence="2 3">
    <name type="scientific">Camelina sativa</name>
    <name type="common">False flax</name>
    <name type="synonym">Myagrum sativum</name>
    <dbReference type="NCBI Taxonomy" id="90675"/>
    <lineage>
        <taxon>Eukaryota</taxon>
        <taxon>Viridiplantae</taxon>
        <taxon>Streptophyta</taxon>
        <taxon>Embryophyta</taxon>
        <taxon>Tracheophyta</taxon>
        <taxon>Spermatophyta</taxon>
        <taxon>Magnoliopsida</taxon>
        <taxon>eudicotyledons</taxon>
        <taxon>Gunneridae</taxon>
        <taxon>Pentapetalae</taxon>
        <taxon>rosids</taxon>
        <taxon>malvids</taxon>
        <taxon>Brassicales</taxon>
        <taxon>Brassicaceae</taxon>
        <taxon>Camelineae</taxon>
        <taxon>Camelina</taxon>
    </lineage>
</organism>